<evidence type="ECO:0000313" key="2">
    <source>
        <dbReference type="EMBL" id="MET4716015.1"/>
    </source>
</evidence>
<keyword evidence="3" id="KW-1185">Reference proteome</keyword>
<dbReference type="Proteomes" id="UP001549291">
    <property type="component" value="Unassembled WGS sequence"/>
</dbReference>
<reference evidence="2 3" key="1">
    <citation type="submission" date="2024-06" db="EMBL/GenBank/DDBJ databases">
        <title>Genomic Encyclopedia of Type Strains, Phase V (KMG-V): Genome sequencing to study the core and pangenomes of soil and plant-associated prokaryotes.</title>
        <authorList>
            <person name="Whitman W."/>
        </authorList>
    </citation>
    <scope>NUCLEOTIDE SEQUENCE [LARGE SCALE GENOMIC DNA]</scope>
    <source>
        <strain evidence="2 3">USDA 160</strain>
    </source>
</reference>
<name>A0ABV2RGF3_BRAJP</name>
<protein>
    <submittedName>
        <fullName evidence="2">Uncharacterized protein</fullName>
    </submittedName>
</protein>
<keyword evidence="1" id="KW-0812">Transmembrane</keyword>
<keyword evidence="1" id="KW-1133">Transmembrane helix</keyword>
<feature type="transmembrane region" description="Helical" evidence="1">
    <location>
        <begin position="40"/>
        <end position="63"/>
    </location>
</feature>
<accession>A0ABV2RGF3</accession>
<proteinExistence type="predicted"/>
<organism evidence="2 3">
    <name type="scientific">Bradyrhizobium japonicum</name>
    <dbReference type="NCBI Taxonomy" id="375"/>
    <lineage>
        <taxon>Bacteria</taxon>
        <taxon>Pseudomonadati</taxon>
        <taxon>Pseudomonadota</taxon>
        <taxon>Alphaproteobacteria</taxon>
        <taxon>Hyphomicrobiales</taxon>
        <taxon>Nitrobacteraceae</taxon>
        <taxon>Bradyrhizobium</taxon>
    </lineage>
</organism>
<keyword evidence="1" id="KW-0472">Membrane</keyword>
<comment type="caution">
    <text evidence="2">The sequence shown here is derived from an EMBL/GenBank/DDBJ whole genome shotgun (WGS) entry which is preliminary data.</text>
</comment>
<sequence>MNDFLRHSSADMSVFPRRDDLLSETEQTSPVNDRRWTDGYLLPVVFLCVAGAASVVWIGAIGWTSWRLINWVIS</sequence>
<evidence type="ECO:0000256" key="1">
    <source>
        <dbReference type="SAM" id="Phobius"/>
    </source>
</evidence>
<evidence type="ECO:0000313" key="3">
    <source>
        <dbReference type="Proteomes" id="UP001549291"/>
    </source>
</evidence>
<gene>
    <name evidence="2" type="ORF">ABIF63_000118</name>
</gene>
<dbReference type="EMBL" id="JBEPTQ010000001">
    <property type="protein sequence ID" value="MET4716015.1"/>
    <property type="molecule type" value="Genomic_DNA"/>
</dbReference>